<evidence type="ECO:0000313" key="1">
    <source>
        <dbReference type="EMBL" id="EFJ24665.1"/>
    </source>
</evidence>
<gene>
    <name evidence="1" type="ORF">SELMODRAFT_149744</name>
</gene>
<sequence length="176" mass="19452">MADPSAATKGDATQDGLSQLARSILPHILNLYNCKANAADFDVYASNATFEDPLMRANGVPQIKSAFYSIPKVFSEGRISDDYSVVEEPENGEIRIDNVQHYKFLGRQIDMPSLIKLKVENGKVISHQDLWHKQPLKSRDTVKLPLVGRLAESVRRGNMMITHLLMGCGKDPATAA</sequence>
<dbReference type="HOGENOM" id="CLU_099613_1_0_1"/>
<dbReference type="Proteomes" id="UP000001514">
    <property type="component" value="Unassembled WGS sequence"/>
</dbReference>
<reference evidence="1 2" key="1">
    <citation type="journal article" date="2011" name="Science">
        <title>The Selaginella genome identifies genetic changes associated with the evolution of vascular plants.</title>
        <authorList>
            <person name="Banks J.A."/>
            <person name="Nishiyama T."/>
            <person name="Hasebe M."/>
            <person name="Bowman J.L."/>
            <person name="Gribskov M."/>
            <person name="dePamphilis C."/>
            <person name="Albert V.A."/>
            <person name="Aono N."/>
            <person name="Aoyama T."/>
            <person name="Ambrose B.A."/>
            <person name="Ashton N.W."/>
            <person name="Axtell M.J."/>
            <person name="Barker E."/>
            <person name="Barker M.S."/>
            <person name="Bennetzen J.L."/>
            <person name="Bonawitz N.D."/>
            <person name="Chapple C."/>
            <person name="Cheng C."/>
            <person name="Correa L.G."/>
            <person name="Dacre M."/>
            <person name="DeBarry J."/>
            <person name="Dreyer I."/>
            <person name="Elias M."/>
            <person name="Engstrom E.M."/>
            <person name="Estelle M."/>
            <person name="Feng L."/>
            <person name="Finet C."/>
            <person name="Floyd S.K."/>
            <person name="Frommer W.B."/>
            <person name="Fujita T."/>
            <person name="Gramzow L."/>
            <person name="Gutensohn M."/>
            <person name="Harholt J."/>
            <person name="Hattori M."/>
            <person name="Heyl A."/>
            <person name="Hirai T."/>
            <person name="Hiwatashi Y."/>
            <person name="Ishikawa M."/>
            <person name="Iwata M."/>
            <person name="Karol K.G."/>
            <person name="Koehler B."/>
            <person name="Kolukisaoglu U."/>
            <person name="Kubo M."/>
            <person name="Kurata T."/>
            <person name="Lalonde S."/>
            <person name="Li K."/>
            <person name="Li Y."/>
            <person name="Litt A."/>
            <person name="Lyons E."/>
            <person name="Manning G."/>
            <person name="Maruyama T."/>
            <person name="Michael T.P."/>
            <person name="Mikami K."/>
            <person name="Miyazaki S."/>
            <person name="Morinaga S."/>
            <person name="Murata T."/>
            <person name="Mueller-Roeber B."/>
            <person name="Nelson D.R."/>
            <person name="Obara M."/>
            <person name="Oguri Y."/>
            <person name="Olmstead R.G."/>
            <person name="Onodera N."/>
            <person name="Petersen B.L."/>
            <person name="Pils B."/>
            <person name="Prigge M."/>
            <person name="Rensing S.A."/>
            <person name="Riano-Pachon D.M."/>
            <person name="Roberts A.W."/>
            <person name="Sato Y."/>
            <person name="Scheller H.V."/>
            <person name="Schulz B."/>
            <person name="Schulz C."/>
            <person name="Shakirov E.V."/>
            <person name="Shibagaki N."/>
            <person name="Shinohara N."/>
            <person name="Shippen D.E."/>
            <person name="Soerensen I."/>
            <person name="Sotooka R."/>
            <person name="Sugimoto N."/>
            <person name="Sugita M."/>
            <person name="Sumikawa N."/>
            <person name="Tanurdzic M."/>
            <person name="Theissen G."/>
            <person name="Ulvskov P."/>
            <person name="Wakazuki S."/>
            <person name="Weng J.K."/>
            <person name="Willats W.W."/>
            <person name="Wipf D."/>
            <person name="Wolf P.G."/>
            <person name="Yang L."/>
            <person name="Zimmer A.D."/>
            <person name="Zhu Q."/>
            <person name="Mitros T."/>
            <person name="Hellsten U."/>
            <person name="Loque D."/>
            <person name="Otillar R."/>
            <person name="Salamov A."/>
            <person name="Schmutz J."/>
            <person name="Shapiro H."/>
            <person name="Lindquist E."/>
            <person name="Lucas S."/>
            <person name="Rokhsar D."/>
            <person name="Grigoriev I.V."/>
        </authorList>
    </citation>
    <scope>NUCLEOTIDE SEQUENCE [LARGE SCALE GENOMIC DNA]</scope>
</reference>
<dbReference type="SUPFAM" id="SSF54427">
    <property type="entry name" value="NTF2-like"/>
    <property type="match status" value="1"/>
</dbReference>
<keyword evidence="2" id="KW-1185">Reference proteome</keyword>
<dbReference type="OMA" id="WWDKKPI"/>
<dbReference type="AlphaFoldDB" id="D8RTE7"/>
<accession>D8RTE7</accession>
<dbReference type="PANTHER" id="PTHR34213:SF2">
    <property type="entry name" value="NUCLEAR TRANSPORT FACTOR 2 (NTF2) FAMILY PROTEIN"/>
    <property type="match status" value="1"/>
</dbReference>
<dbReference type="STRING" id="88036.D8RTE7"/>
<dbReference type="OrthoDB" id="2400485at2759"/>
<proteinExistence type="predicted"/>
<dbReference type="FunCoup" id="D8RTE7">
    <property type="interactions" value="77"/>
</dbReference>
<organism evidence="2">
    <name type="scientific">Selaginella moellendorffii</name>
    <name type="common">Spikemoss</name>
    <dbReference type="NCBI Taxonomy" id="88036"/>
    <lineage>
        <taxon>Eukaryota</taxon>
        <taxon>Viridiplantae</taxon>
        <taxon>Streptophyta</taxon>
        <taxon>Embryophyta</taxon>
        <taxon>Tracheophyta</taxon>
        <taxon>Lycopodiopsida</taxon>
        <taxon>Selaginellales</taxon>
        <taxon>Selaginellaceae</taxon>
        <taxon>Selaginella</taxon>
    </lineage>
</organism>
<protein>
    <recommendedName>
        <fullName evidence="3">SnoaL-like domain-containing protein</fullName>
    </recommendedName>
</protein>
<dbReference type="PANTHER" id="PTHR34213">
    <property type="entry name" value="NUCLEAR TRANSPORT FACTOR 2 (NTF2) FAMILY PROTEIN"/>
    <property type="match status" value="1"/>
</dbReference>
<dbReference type="eggNOG" id="ENOG502RY52">
    <property type="taxonomic scope" value="Eukaryota"/>
</dbReference>
<dbReference type="EMBL" id="GL377589">
    <property type="protein sequence ID" value="EFJ24665.1"/>
    <property type="molecule type" value="Genomic_DNA"/>
</dbReference>
<dbReference type="Gramene" id="EFJ24665">
    <property type="protein sequence ID" value="EFJ24665"/>
    <property type="gene ID" value="SELMODRAFT_149744"/>
</dbReference>
<dbReference type="InParanoid" id="D8RTE7"/>
<evidence type="ECO:0000313" key="2">
    <source>
        <dbReference type="Proteomes" id="UP000001514"/>
    </source>
</evidence>
<evidence type="ECO:0008006" key="3">
    <source>
        <dbReference type="Google" id="ProtNLM"/>
    </source>
</evidence>
<dbReference type="KEGG" id="smo:SELMODRAFT_149744"/>
<name>D8RTE7_SELML</name>
<dbReference type="InterPro" id="IPR032710">
    <property type="entry name" value="NTF2-like_dom_sf"/>
</dbReference>